<evidence type="ECO:0000313" key="9">
    <source>
        <dbReference type="EMBL" id="SFS94956.1"/>
    </source>
</evidence>
<keyword evidence="10" id="KW-1185">Reference proteome</keyword>
<comment type="pathway">
    <text evidence="1 8">Cofactor biosynthesis; (R)-pantothenate biosynthesis; (R)-pantothenate from (R)-pantoate and beta-alanine: step 1/1.</text>
</comment>
<comment type="subunit">
    <text evidence="8">Homodimer.</text>
</comment>
<comment type="similarity">
    <text evidence="2 8">Belongs to the pantothenate synthetase family.</text>
</comment>
<dbReference type="Gene3D" id="3.30.1300.10">
    <property type="entry name" value="Pantoate-beta-alanine ligase, C-terminal domain"/>
    <property type="match status" value="1"/>
</dbReference>
<dbReference type="EC" id="6.3.2.1" evidence="8"/>
<proteinExistence type="inferred from homology"/>
<dbReference type="EMBL" id="FPAA01000012">
    <property type="protein sequence ID" value="SFS94956.1"/>
    <property type="molecule type" value="Genomic_DNA"/>
</dbReference>
<dbReference type="FunFam" id="3.40.50.620:FF:000013">
    <property type="entry name" value="Pantothenate synthetase"/>
    <property type="match status" value="1"/>
</dbReference>
<dbReference type="NCBIfam" id="TIGR00125">
    <property type="entry name" value="cyt_tran_rel"/>
    <property type="match status" value="1"/>
</dbReference>
<evidence type="ECO:0000256" key="2">
    <source>
        <dbReference type="ARBA" id="ARBA00009256"/>
    </source>
</evidence>
<feature type="active site" description="Proton donor" evidence="8">
    <location>
        <position position="34"/>
    </location>
</feature>
<keyword evidence="8" id="KW-0963">Cytoplasm</keyword>
<dbReference type="RefSeq" id="WP_091838711.1">
    <property type="nucleotide sequence ID" value="NZ_FPAA01000012.1"/>
</dbReference>
<reference evidence="10" key="1">
    <citation type="submission" date="2016-10" db="EMBL/GenBank/DDBJ databases">
        <authorList>
            <person name="Varghese N."/>
            <person name="Submissions S."/>
        </authorList>
    </citation>
    <scope>NUCLEOTIDE SEQUENCE [LARGE SCALE GENOMIC DNA]</scope>
    <source>
        <strain evidence="10">DSM 45789</strain>
    </source>
</reference>
<feature type="binding site" evidence="8">
    <location>
        <begin position="181"/>
        <end position="184"/>
    </location>
    <ligand>
        <name>ATP</name>
        <dbReference type="ChEBI" id="CHEBI:30616"/>
    </ligand>
</feature>
<dbReference type="GO" id="GO:0004592">
    <property type="term" value="F:pantoate-beta-alanine ligase activity"/>
    <property type="evidence" value="ECO:0007669"/>
    <property type="project" value="UniProtKB-UniRule"/>
</dbReference>
<keyword evidence="3 8" id="KW-0436">Ligase</keyword>
<dbReference type="AlphaFoldDB" id="A0A1I6U0F0"/>
<keyword evidence="6 8" id="KW-0067">ATP-binding</keyword>
<dbReference type="Proteomes" id="UP000198660">
    <property type="component" value="Unassembled WGS sequence"/>
</dbReference>
<feature type="binding site" evidence="8">
    <location>
        <position position="58"/>
    </location>
    <ligand>
        <name>(R)-pantoate</name>
        <dbReference type="ChEBI" id="CHEBI:15980"/>
    </ligand>
</feature>
<dbReference type="GO" id="GO:0005829">
    <property type="term" value="C:cytosol"/>
    <property type="evidence" value="ECO:0007669"/>
    <property type="project" value="TreeGrafter"/>
</dbReference>
<feature type="binding site" evidence="8">
    <location>
        <begin position="144"/>
        <end position="147"/>
    </location>
    <ligand>
        <name>ATP</name>
        <dbReference type="ChEBI" id="CHEBI:30616"/>
    </ligand>
</feature>
<dbReference type="GO" id="GO:0005524">
    <property type="term" value="F:ATP binding"/>
    <property type="evidence" value="ECO:0007669"/>
    <property type="project" value="UniProtKB-KW"/>
</dbReference>
<dbReference type="OrthoDB" id="9773087at2"/>
<dbReference type="Pfam" id="PF02569">
    <property type="entry name" value="Pantoate_ligase"/>
    <property type="match status" value="1"/>
</dbReference>
<organism evidence="9 10">
    <name type="scientific">Marininema halotolerans</name>
    <dbReference type="NCBI Taxonomy" id="1155944"/>
    <lineage>
        <taxon>Bacteria</taxon>
        <taxon>Bacillati</taxon>
        <taxon>Bacillota</taxon>
        <taxon>Bacilli</taxon>
        <taxon>Bacillales</taxon>
        <taxon>Thermoactinomycetaceae</taxon>
        <taxon>Marininema</taxon>
    </lineage>
</organism>
<dbReference type="PANTHER" id="PTHR21299:SF1">
    <property type="entry name" value="PANTOATE--BETA-ALANINE LIGASE"/>
    <property type="match status" value="1"/>
</dbReference>
<comment type="function">
    <text evidence="8">Catalyzes the condensation of pantoate with beta-alanine in an ATP-dependent reaction via a pantoyl-adenylate intermediate.</text>
</comment>
<evidence type="ECO:0000313" key="10">
    <source>
        <dbReference type="Proteomes" id="UP000198660"/>
    </source>
</evidence>
<dbReference type="UniPathway" id="UPA00028">
    <property type="reaction ID" value="UER00005"/>
</dbReference>
<comment type="miscellaneous">
    <text evidence="8">The reaction proceeds by a bi uni uni bi ping pong mechanism.</text>
</comment>
<feature type="binding site" evidence="8">
    <location>
        <position position="58"/>
    </location>
    <ligand>
        <name>beta-alanine</name>
        <dbReference type="ChEBI" id="CHEBI:57966"/>
    </ligand>
</feature>
<feature type="binding site" evidence="8">
    <location>
        <position position="150"/>
    </location>
    <ligand>
        <name>(R)-pantoate</name>
        <dbReference type="ChEBI" id="CHEBI:15980"/>
    </ligand>
</feature>
<name>A0A1I6U0F0_9BACL</name>
<evidence type="ECO:0000256" key="7">
    <source>
        <dbReference type="ARBA" id="ARBA00048258"/>
    </source>
</evidence>
<dbReference type="SUPFAM" id="SSF52374">
    <property type="entry name" value="Nucleotidylyl transferase"/>
    <property type="match status" value="1"/>
</dbReference>
<feature type="binding site" evidence="8">
    <location>
        <position position="173"/>
    </location>
    <ligand>
        <name>ATP</name>
        <dbReference type="ChEBI" id="CHEBI:30616"/>
    </ligand>
</feature>
<evidence type="ECO:0000256" key="4">
    <source>
        <dbReference type="ARBA" id="ARBA00022655"/>
    </source>
</evidence>
<gene>
    <name evidence="8" type="primary">panC</name>
    <name evidence="9" type="ORF">SAMN05444972_11279</name>
</gene>
<evidence type="ECO:0000256" key="5">
    <source>
        <dbReference type="ARBA" id="ARBA00022741"/>
    </source>
</evidence>
<comment type="catalytic activity">
    <reaction evidence="7 8">
        <text>(R)-pantoate + beta-alanine + ATP = (R)-pantothenate + AMP + diphosphate + H(+)</text>
        <dbReference type="Rhea" id="RHEA:10912"/>
        <dbReference type="ChEBI" id="CHEBI:15378"/>
        <dbReference type="ChEBI" id="CHEBI:15980"/>
        <dbReference type="ChEBI" id="CHEBI:29032"/>
        <dbReference type="ChEBI" id="CHEBI:30616"/>
        <dbReference type="ChEBI" id="CHEBI:33019"/>
        <dbReference type="ChEBI" id="CHEBI:57966"/>
        <dbReference type="ChEBI" id="CHEBI:456215"/>
        <dbReference type="EC" id="6.3.2.1"/>
    </reaction>
</comment>
<keyword evidence="5 8" id="KW-0547">Nucleotide-binding</keyword>
<feature type="binding site" evidence="8">
    <location>
        <begin position="27"/>
        <end position="34"/>
    </location>
    <ligand>
        <name>ATP</name>
        <dbReference type="ChEBI" id="CHEBI:30616"/>
    </ligand>
</feature>
<dbReference type="InterPro" id="IPR042176">
    <property type="entry name" value="Pantoate_ligase_C"/>
</dbReference>
<dbReference type="HAMAP" id="MF_00158">
    <property type="entry name" value="PanC"/>
    <property type="match status" value="1"/>
</dbReference>
<dbReference type="InterPro" id="IPR003721">
    <property type="entry name" value="Pantoate_ligase"/>
</dbReference>
<evidence type="ECO:0000256" key="1">
    <source>
        <dbReference type="ARBA" id="ARBA00004990"/>
    </source>
</evidence>
<dbReference type="NCBIfam" id="TIGR00018">
    <property type="entry name" value="panC"/>
    <property type="match status" value="1"/>
</dbReference>
<keyword evidence="4 8" id="KW-0566">Pantothenate biosynthesis</keyword>
<accession>A0A1I6U0F0</accession>
<protein>
    <recommendedName>
        <fullName evidence="8">Pantothenate synthetase</fullName>
        <shortName evidence="8">PS</shortName>
        <ecNumber evidence="8">6.3.2.1</ecNumber>
    </recommendedName>
    <alternativeName>
        <fullName evidence="8">Pantoate--beta-alanine ligase</fullName>
    </alternativeName>
    <alternativeName>
        <fullName evidence="8">Pantoate-activating enzyme</fullName>
    </alternativeName>
</protein>
<dbReference type="Gene3D" id="3.40.50.620">
    <property type="entry name" value="HUPs"/>
    <property type="match status" value="1"/>
</dbReference>
<sequence length="289" mass="32247">MRIIETIDEVRQALSTSKGTIGVVPTMGYLHPGHVSLIERARQACDCVVVTIFVNPLQFGPNEDYDRYPRDLKRDAQLAEQAGADFLFTPSVEEMYPRPNQVGLTVRGLSDKLCGASRPGHFDGVATVVTKLFHIIQPSHAYFGQKDAQQLAIIQCMVEDLNLPISIVPCPTLREADGLAMSSRNVYLSEEERKQAPILYQSLLDVTKALDQGAFSHASEVVNSIHEMFKQAPLGDIDYVEAFTYPDLQPIENLSDQPIIIALAVRFGKTRLIDNVIWSRKEESPCFEQ</sequence>
<dbReference type="InterPro" id="IPR014729">
    <property type="entry name" value="Rossmann-like_a/b/a_fold"/>
</dbReference>
<comment type="subcellular location">
    <subcellularLocation>
        <location evidence="8">Cytoplasm</location>
    </subcellularLocation>
</comment>
<dbReference type="PANTHER" id="PTHR21299">
    <property type="entry name" value="CYTIDYLATE KINASE/PANTOATE-BETA-ALANINE LIGASE"/>
    <property type="match status" value="1"/>
</dbReference>
<dbReference type="CDD" id="cd00560">
    <property type="entry name" value="PanC"/>
    <property type="match status" value="1"/>
</dbReference>
<evidence type="ECO:0000256" key="3">
    <source>
        <dbReference type="ARBA" id="ARBA00022598"/>
    </source>
</evidence>
<evidence type="ECO:0000256" key="6">
    <source>
        <dbReference type="ARBA" id="ARBA00022840"/>
    </source>
</evidence>
<evidence type="ECO:0000256" key="8">
    <source>
        <dbReference type="HAMAP-Rule" id="MF_00158"/>
    </source>
</evidence>
<dbReference type="InterPro" id="IPR004821">
    <property type="entry name" value="Cyt_trans-like"/>
</dbReference>
<dbReference type="GO" id="GO:0015940">
    <property type="term" value="P:pantothenate biosynthetic process"/>
    <property type="evidence" value="ECO:0007669"/>
    <property type="project" value="UniProtKB-UniRule"/>
</dbReference>